<reference evidence="9" key="1">
    <citation type="journal article" date="2017" name="Nat. Commun.">
        <title>The North American bullfrog draft genome provides insight into hormonal regulation of long noncoding RNA.</title>
        <authorList>
            <person name="Hammond S.A."/>
            <person name="Warren R.L."/>
            <person name="Vandervalk B.P."/>
            <person name="Kucuk E."/>
            <person name="Khan H."/>
            <person name="Gibb E.A."/>
            <person name="Pandoh P."/>
            <person name="Kirk H."/>
            <person name="Zhao Y."/>
            <person name="Jones M."/>
            <person name="Mungall A.J."/>
            <person name="Coope R."/>
            <person name="Pleasance S."/>
            <person name="Moore R.A."/>
            <person name="Holt R.A."/>
            <person name="Round J.M."/>
            <person name="Ohora S."/>
            <person name="Walle B.V."/>
            <person name="Veldhoen N."/>
            <person name="Helbing C.C."/>
            <person name="Birol I."/>
        </authorList>
    </citation>
    <scope>NUCLEOTIDE SEQUENCE [LARGE SCALE GENOMIC DNA]</scope>
</reference>
<dbReference type="InterPro" id="IPR002433">
    <property type="entry name" value="Orn_de-COase"/>
</dbReference>
<evidence type="ECO:0000256" key="2">
    <source>
        <dbReference type="ARBA" id="ARBA00022793"/>
    </source>
</evidence>
<dbReference type="Pfam" id="PF00278">
    <property type="entry name" value="Orn_DAP_Arg_deC"/>
    <property type="match status" value="1"/>
</dbReference>
<dbReference type="Gene3D" id="2.40.37.10">
    <property type="entry name" value="Lyase, Ornithine Decarboxylase, Chain A, domain 1"/>
    <property type="match status" value="1"/>
</dbReference>
<comment type="catalytic activity">
    <reaction evidence="5">
        <text>L-ornithine + H(+) = putrescine + CO2</text>
        <dbReference type="Rhea" id="RHEA:22964"/>
        <dbReference type="ChEBI" id="CHEBI:15378"/>
        <dbReference type="ChEBI" id="CHEBI:16526"/>
        <dbReference type="ChEBI" id="CHEBI:46911"/>
        <dbReference type="ChEBI" id="CHEBI:326268"/>
        <dbReference type="EC" id="4.1.1.17"/>
    </reaction>
</comment>
<dbReference type="InterPro" id="IPR022643">
    <property type="entry name" value="De-COase2_C"/>
</dbReference>
<feature type="domain" description="Orn/DAP/Arg decarboxylase 2 C-terminal" evidence="7">
    <location>
        <begin position="50"/>
        <end position="156"/>
    </location>
</feature>
<evidence type="ECO:0000256" key="6">
    <source>
        <dbReference type="RuleBase" id="RU003737"/>
    </source>
</evidence>
<accession>A0A2G9QGC0</accession>
<evidence type="ECO:0000313" key="8">
    <source>
        <dbReference type="EMBL" id="PIO14668.1"/>
    </source>
</evidence>
<organism evidence="8 9">
    <name type="scientific">Aquarana catesbeiana</name>
    <name type="common">American bullfrog</name>
    <name type="synonym">Rana catesbeiana</name>
    <dbReference type="NCBI Taxonomy" id="8400"/>
    <lineage>
        <taxon>Eukaryota</taxon>
        <taxon>Metazoa</taxon>
        <taxon>Chordata</taxon>
        <taxon>Craniata</taxon>
        <taxon>Vertebrata</taxon>
        <taxon>Euteleostomi</taxon>
        <taxon>Amphibia</taxon>
        <taxon>Batrachia</taxon>
        <taxon>Anura</taxon>
        <taxon>Neobatrachia</taxon>
        <taxon>Ranoidea</taxon>
        <taxon>Ranidae</taxon>
        <taxon>Aquarana</taxon>
    </lineage>
</organism>
<dbReference type="EC" id="4.1.1.17" evidence="4"/>
<dbReference type="GO" id="GO:0033387">
    <property type="term" value="P:putrescine biosynthetic process from arginine, via ornithine"/>
    <property type="evidence" value="ECO:0007669"/>
    <property type="project" value="TreeGrafter"/>
</dbReference>
<protein>
    <recommendedName>
        <fullName evidence="4">ornithine decarboxylase</fullName>
        <ecNumber evidence="4">4.1.1.17</ecNumber>
    </recommendedName>
</protein>
<dbReference type="OrthoDB" id="5034579at2759"/>
<dbReference type="FunFam" id="2.40.37.10:FF:000005">
    <property type="entry name" value="Ornithine decarboxylase"/>
    <property type="match status" value="1"/>
</dbReference>
<comment type="similarity">
    <text evidence="6">Belongs to the Orn/Lys/Arg decarboxylase class-II family.</text>
</comment>
<dbReference type="SUPFAM" id="SSF50621">
    <property type="entry name" value="Alanine racemase C-terminal domain-like"/>
    <property type="match status" value="1"/>
</dbReference>
<evidence type="ECO:0000256" key="1">
    <source>
        <dbReference type="ARBA" id="ARBA00022553"/>
    </source>
</evidence>
<dbReference type="PANTHER" id="PTHR11482">
    <property type="entry name" value="ARGININE/DIAMINOPIMELATE/ORNITHINE DECARBOXYLASE"/>
    <property type="match status" value="1"/>
</dbReference>
<evidence type="ECO:0000313" key="9">
    <source>
        <dbReference type="Proteomes" id="UP000228934"/>
    </source>
</evidence>
<dbReference type="PRINTS" id="PR01182">
    <property type="entry name" value="ORNDCRBXLASE"/>
</dbReference>
<dbReference type="PRINTS" id="PR01179">
    <property type="entry name" value="ODADCRBXLASE"/>
</dbReference>
<evidence type="ECO:0000256" key="4">
    <source>
        <dbReference type="ARBA" id="ARBA00034138"/>
    </source>
</evidence>
<keyword evidence="1" id="KW-0597">Phosphoprotein</keyword>
<dbReference type="AlphaFoldDB" id="A0A2G9QGC0"/>
<dbReference type="InterPro" id="IPR009006">
    <property type="entry name" value="Ala_racemase/Decarboxylase_C"/>
</dbReference>
<reference evidence="8" key="2">
    <citation type="submission" date="2017-08" db="EMBL/GenBank/DDBJ databases">
        <title>Assembly of the North American Bullfrog Genome.</title>
        <authorList>
            <person name="Warren R.L."/>
            <person name="Vandervalk B.P."/>
            <person name="Kucuk E."/>
            <person name="Birol I."/>
            <person name="Helbing C."/>
            <person name="Pandoh P."/>
            <person name="Behsaz B."/>
            <person name="Mohamadi H."/>
            <person name="Chu J."/>
            <person name="Jackman S."/>
            <person name="Hammond S.A."/>
            <person name="Veldhoen N."/>
            <person name="Kirk H."/>
            <person name="Zhao Y."/>
            <person name="Coope R."/>
            <person name="Pleasance S."/>
            <person name="Moore R."/>
            <person name="Holt R."/>
        </authorList>
    </citation>
    <scope>NUCLEOTIDE SEQUENCE</scope>
    <source>
        <strain evidence="8">Bruno</strain>
        <tissue evidence="8">Liver</tissue>
    </source>
</reference>
<keyword evidence="2" id="KW-0210">Decarboxylase</keyword>
<dbReference type="InterPro" id="IPR000183">
    <property type="entry name" value="Orn/DAP/Arg_de-COase"/>
</dbReference>
<dbReference type="EMBL" id="KZ059564">
    <property type="protein sequence ID" value="PIO14669.1"/>
    <property type="molecule type" value="Genomic_DNA"/>
</dbReference>
<comment type="pathway">
    <text evidence="3">Amine and polyamine biosynthesis; putrescine biosynthesis via L-ornithine pathway; putrescine from L-ornithine: step 1/1.</text>
</comment>
<dbReference type="PANTHER" id="PTHR11482:SF42">
    <property type="entry name" value="ORNITHINE DECARBOXYLASE"/>
    <property type="match status" value="1"/>
</dbReference>
<name>A0A2G9QGC0_AQUCT</name>
<dbReference type="GO" id="GO:0004586">
    <property type="term" value="F:ornithine decarboxylase activity"/>
    <property type="evidence" value="ECO:0007669"/>
    <property type="project" value="UniProtKB-EC"/>
</dbReference>
<dbReference type="EMBL" id="KZ059564">
    <property type="protein sequence ID" value="PIO14668.1"/>
    <property type="molecule type" value="Genomic_DNA"/>
</dbReference>
<sequence>MPMPQNGELRSPHRWTLGQVTSVINPALDKYFPASSGVQIIAEPGRYYVASAFTLAVNIIAKKVMLDEQTGSDDEDDASKKTLMYYVNDGIHGSFNLISRFKWEMRIVRKKKSKSDEKFYSSSIWGPTCDGKDCIIEQCDLPELQEGDWILFKNMGAYTVVCSSAFNGFQQPTLSYVMSRAHWKLMHTIQEHGTVPEVPELNDVHVSCVTKNRIELNSIACVM</sequence>
<evidence type="ECO:0000259" key="7">
    <source>
        <dbReference type="Pfam" id="PF00278"/>
    </source>
</evidence>
<proteinExistence type="inferred from homology"/>
<evidence type="ECO:0000256" key="5">
    <source>
        <dbReference type="ARBA" id="ARBA00049127"/>
    </source>
</evidence>
<keyword evidence="9" id="KW-1185">Reference proteome</keyword>
<evidence type="ECO:0000256" key="3">
    <source>
        <dbReference type="ARBA" id="ARBA00034115"/>
    </source>
</evidence>
<keyword evidence="2" id="KW-0456">Lyase</keyword>
<dbReference type="GO" id="GO:0005737">
    <property type="term" value="C:cytoplasm"/>
    <property type="evidence" value="ECO:0007669"/>
    <property type="project" value="TreeGrafter"/>
</dbReference>
<gene>
    <name evidence="8" type="ORF">AB205_0035130</name>
</gene>
<dbReference type="Proteomes" id="UP000228934">
    <property type="component" value="Unassembled WGS sequence"/>
</dbReference>